<dbReference type="HOGENOM" id="CLU_3066949_0_0_7"/>
<dbReference type="EMBL" id="CP001816">
    <property type="protein sequence ID" value="ACZ12181.1"/>
    <property type="molecule type" value="Genomic_DNA"/>
</dbReference>
<sequence length="53" mass="6186">MKFKVFAFGLLCVWCFSVNLIFNGQDHRYTEMAKVQAQEILKSHEQSLLIVHS</sequence>
<dbReference type="KEGG" id="sdl:Sdel_1158"/>
<keyword evidence="2" id="KW-1185">Reference proteome</keyword>
<name>D1B261_SULD5</name>
<reference evidence="2" key="1">
    <citation type="submission" date="2009-11" db="EMBL/GenBank/DDBJ databases">
        <title>The complete genome of Sulfurospirillum deleyianum DSM 6946.</title>
        <authorList>
            <consortium name="US DOE Joint Genome Institute (JGI-PGF)"/>
            <person name="Lucas S."/>
            <person name="Copeland A."/>
            <person name="Lapidus A."/>
            <person name="Glavina del Rio T."/>
            <person name="Dalin E."/>
            <person name="Tice H."/>
            <person name="Bruce D."/>
            <person name="Goodwin L."/>
            <person name="Pitluck S."/>
            <person name="Kyrpides N."/>
            <person name="Mavromatis K."/>
            <person name="Ivanova N."/>
            <person name="Ovchinnikova G."/>
            <person name="Munk A.C."/>
            <person name="Lu M."/>
            <person name="Brettin T."/>
            <person name="Detter J.C."/>
            <person name="Han C."/>
            <person name="Tapia R."/>
            <person name="Larimer F."/>
            <person name="Land M."/>
            <person name="Hauser L."/>
            <person name="Markowitz V."/>
            <person name="Cheng J.F."/>
            <person name="Hugenholtz P."/>
            <person name="Woyke T."/>
            <person name="Wu D."/>
            <person name="Aumann P."/>
            <person name="Schneider S."/>
            <person name="Lang E."/>
            <person name="Spring S."/>
            <person name="Klenk H.P."/>
            <person name="Eisen J.A."/>
        </authorList>
    </citation>
    <scope>NUCLEOTIDE SEQUENCE [LARGE SCALE GENOMIC DNA]</scope>
    <source>
        <strain evidence="2">ATCC 51133 / DSM 6946 / 5175</strain>
    </source>
</reference>
<evidence type="ECO:0000313" key="1">
    <source>
        <dbReference type="EMBL" id="ACZ12181.1"/>
    </source>
</evidence>
<protein>
    <submittedName>
        <fullName evidence="1">Uncharacterized protein</fullName>
    </submittedName>
</protein>
<organism evidence="1 2">
    <name type="scientific">Sulfurospirillum deleyianum (strain ATCC 51133 / DSM 6946 / 5175)</name>
    <dbReference type="NCBI Taxonomy" id="525898"/>
    <lineage>
        <taxon>Bacteria</taxon>
        <taxon>Pseudomonadati</taxon>
        <taxon>Campylobacterota</taxon>
        <taxon>Epsilonproteobacteria</taxon>
        <taxon>Campylobacterales</taxon>
        <taxon>Sulfurospirillaceae</taxon>
        <taxon>Sulfurospirillum</taxon>
    </lineage>
</organism>
<evidence type="ECO:0000313" key="2">
    <source>
        <dbReference type="Proteomes" id="UP000002222"/>
    </source>
</evidence>
<accession>D1B261</accession>
<dbReference type="RefSeq" id="WP_012856939.1">
    <property type="nucleotide sequence ID" value="NC_013512.1"/>
</dbReference>
<proteinExistence type="predicted"/>
<dbReference type="AlphaFoldDB" id="D1B261"/>
<reference evidence="1 2" key="2">
    <citation type="journal article" date="2010" name="Stand. Genomic Sci.">
        <title>Complete genome sequence of Sulfurospirillum deleyianum type strain (5175).</title>
        <authorList>
            <person name="Sikorski J."/>
            <person name="Lapidus A."/>
            <person name="Copeland A."/>
            <person name="Glavina Del Rio T."/>
            <person name="Nolan M."/>
            <person name="Lucas S."/>
            <person name="Chen F."/>
            <person name="Tice H."/>
            <person name="Cheng J.F."/>
            <person name="Saunders E."/>
            <person name="Bruce D."/>
            <person name="Goodwin L."/>
            <person name="Pitluck S."/>
            <person name="Ovchinnikova G."/>
            <person name="Pati A."/>
            <person name="Ivanova N."/>
            <person name="Mavromatis K."/>
            <person name="Chen A."/>
            <person name="Palaniappan K."/>
            <person name="Chain P."/>
            <person name="Land M."/>
            <person name="Hauser L."/>
            <person name="Chang Y.J."/>
            <person name="Jeffries C.D."/>
            <person name="Brettin T."/>
            <person name="Detter J.C."/>
            <person name="Han C."/>
            <person name="Rohde M."/>
            <person name="Lang E."/>
            <person name="Spring S."/>
            <person name="Goker M."/>
            <person name="Bristow J."/>
            <person name="Eisen J.A."/>
            <person name="Markowitz V."/>
            <person name="Hugenholtz P."/>
            <person name="Kyrpides N.C."/>
            <person name="Klenk H.P."/>
        </authorList>
    </citation>
    <scope>NUCLEOTIDE SEQUENCE [LARGE SCALE GENOMIC DNA]</scope>
    <source>
        <strain evidence="2">ATCC 51133 / DSM 6946 / 5175</strain>
    </source>
</reference>
<dbReference type="Proteomes" id="UP000002222">
    <property type="component" value="Chromosome"/>
</dbReference>
<gene>
    <name evidence="1" type="ordered locus">Sdel_1158</name>
</gene>